<evidence type="ECO:0000256" key="4">
    <source>
        <dbReference type="ARBA" id="ARBA00022568"/>
    </source>
</evidence>
<evidence type="ECO:0000256" key="3">
    <source>
        <dbReference type="ARBA" id="ARBA00022448"/>
    </source>
</evidence>
<keyword evidence="3" id="KW-0813">Transport</keyword>
<evidence type="ECO:0000256" key="1">
    <source>
        <dbReference type="ARBA" id="ARBA00004273"/>
    </source>
</evidence>
<evidence type="ECO:0000256" key="5">
    <source>
        <dbReference type="ARBA" id="ARBA00022723"/>
    </source>
</evidence>
<evidence type="ECO:0000256" key="12">
    <source>
        <dbReference type="ARBA" id="ARBA00023136"/>
    </source>
</evidence>
<proteinExistence type="inferred from homology"/>
<dbReference type="GO" id="GO:0005509">
    <property type="term" value="F:calcium ion binding"/>
    <property type="evidence" value="ECO:0007669"/>
    <property type="project" value="InterPro"/>
</dbReference>
<evidence type="ECO:0000256" key="10">
    <source>
        <dbReference type="ARBA" id="ARBA00023065"/>
    </source>
</evidence>
<dbReference type="GO" id="GO:0036444">
    <property type="term" value="P:calcium import into the mitochondrion"/>
    <property type="evidence" value="ECO:0007669"/>
    <property type="project" value="UniProtKB-ARBA"/>
</dbReference>
<keyword evidence="15" id="KW-1185">Reference proteome</keyword>
<evidence type="ECO:0000259" key="14">
    <source>
        <dbReference type="PROSITE" id="PS50222"/>
    </source>
</evidence>
<organism evidence="15 16">
    <name type="scientific">Acrobeloides nanus</name>
    <dbReference type="NCBI Taxonomy" id="290746"/>
    <lineage>
        <taxon>Eukaryota</taxon>
        <taxon>Metazoa</taxon>
        <taxon>Ecdysozoa</taxon>
        <taxon>Nematoda</taxon>
        <taxon>Chromadorea</taxon>
        <taxon>Rhabditida</taxon>
        <taxon>Tylenchina</taxon>
        <taxon>Cephalobomorpha</taxon>
        <taxon>Cephaloboidea</taxon>
        <taxon>Cephalobidae</taxon>
        <taxon>Acrobeloides</taxon>
    </lineage>
</organism>
<name>A0A914EI98_9BILA</name>
<dbReference type="InterPro" id="IPR039800">
    <property type="entry name" value="MICU1/2/3"/>
</dbReference>
<evidence type="ECO:0000313" key="16">
    <source>
        <dbReference type="WBParaSite" id="ACRNAN_scaffold8561.g23731.t1"/>
    </source>
</evidence>
<dbReference type="WBParaSite" id="ACRNAN_scaffold8561.g23731.t1">
    <property type="protein sequence ID" value="ACRNAN_scaffold8561.g23731.t1"/>
    <property type="gene ID" value="ACRNAN_scaffold8561.g23731"/>
</dbReference>
<keyword evidence="9" id="KW-0809">Transit peptide</keyword>
<dbReference type="SUPFAM" id="SSF47473">
    <property type="entry name" value="EF-hand"/>
    <property type="match status" value="1"/>
</dbReference>
<comment type="subcellular location">
    <subcellularLocation>
        <location evidence="1">Mitochondrion inner membrane</location>
    </subcellularLocation>
    <subcellularLocation>
        <location evidence="2">Mitochondrion intermembrane space</location>
    </subcellularLocation>
</comment>
<dbReference type="InterPro" id="IPR002048">
    <property type="entry name" value="EF_hand_dom"/>
</dbReference>
<dbReference type="InterPro" id="IPR011992">
    <property type="entry name" value="EF-hand-dom_pair"/>
</dbReference>
<reference evidence="16" key="1">
    <citation type="submission" date="2022-11" db="UniProtKB">
        <authorList>
            <consortium name="WormBaseParasite"/>
        </authorList>
    </citation>
    <scope>IDENTIFICATION</scope>
</reference>
<dbReference type="PANTHER" id="PTHR12294">
    <property type="entry name" value="EF HAND DOMAIN FAMILY A1,A2-RELATED"/>
    <property type="match status" value="1"/>
</dbReference>
<dbReference type="PROSITE" id="PS00018">
    <property type="entry name" value="EF_HAND_1"/>
    <property type="match status" value="1"/>
</dbReference>
<accession>A0A914EI98</accession>
<evidence type="ECO:0000313" key="15">
    <source>
        <dbReference type="Proteomes" id="UP000887540"/>
    </source>
</evidence>
<evidence type="ECO:0000256" key="8">
    <source>
        <dbReference type="ARBA" id="ARBA00022837"/>
    </source>
</evidence>
<dbReference type="AlphaFoldDB" id="A0A914EI98"/>
<dbReference type="GO" id="GO:1990246">
    <property type="term" value="C:uniplex complex"/>
    <property type="evidence" value="ECO:0007669"/>
    <property type="project" value="TreeGrafter"/>
</dbReference>
<evidence type="ECO:0000256" key="6">
    <source>
        <dbReference type="ARBA" id="ARBA00022737"/>
    </source>
</evidence>
<dbReference type="PROSITE" id="PS50222">
    <property type="entry name" value="EF_HAND_2"/>
    <property type="match status" value="1"/>
</dbReference>
<evidence type="ECO:0000256" key="13">
    <source>
        <dbReference type="ARBA" id="ARBA00038333"/>
    </source>
</evidence>
<keyword evidence="4" id="KW-0109">Calcium transport</keyword>
<evidence type="ECO:0000256" key="7">
    <source>
        <dbReference type="ARBA" id="ARBA00022792"/>
    </source>
</evidence>
<dbReference type="PANTHER" id="PTHR12294:SF1">
    <property type="entry name" value="CALCIUM UPTAKE PROTEIN 1, MITOCHONDRIAL"/>
    <property type="match status" value="1"/>
</dbReference>
<dbReference type="GO" id="GO:0005758">
    <property type="term" value="C:mitochondrial intermembrane space"/>
    <property type="evidence" value="ECO:0007669"/>
    <property type="project" value="UniProtKB-SubCell"/>
</dbReference>
<keyword evidence="12" id="KW-0472">Membrane</keyword>
<keyword evidence="7" id="KW-0999">Mitochondrion inner membrane</keyword>
<comment type="similarity">
    <text evidence="13">Belongs to the MICU1 family. MICU1 subfamily.</text>
</comment>
<evidence type="ECO:0000256" key="2">
    <source>
        <dbReference type="ARBA" id="ARBA00004569"/>
    </source>
</evidence>
<keyword evidence="10" id="KW-0406">Ion transport</keyword>
<protein>
    <submittedName>
        <fullName evidence="16">EF-hand domain-containing protein</fullName>
    </submittedName>
</protein>
<evidence type="ECO:0000256" key="11">
    <source>
        <dbReference type="ARBA" id="ARBA00023128"/>
    </source>
</evidence>
<dbReference type="GO" id="GO:0051560">
    <property type="term" value="P:mitochondrial calcium ion homeostasis"/>
    <property type="evidence" value="ECO:0007669"/>
    <property type="project" value="TreeGrafter"/>
</dbReference>
<keyword evidence="5" id="KW-0479">Metal-binding</keyword>
<keyword evidence="8" id="KW-0106">Calcium</keyword>
<dbReference type="InterPro" id="IPR018247">
    <property type="entry name" value="EF_Hand_1_Ca_BS"/>
</dbReference>
<sequence length="326" mass="37966">MNVLAKQYQFKIRLARCLIVEPTTSTAHHNGLIPIRLASSSSQDEHSRLFNKRQFTNLCAWITVGGTVFAFTQYKEFWQSWARYFQVEAATVSKPGDTDSKTSQDENEYLQPESSEHECVLVHPETIKKKKKKFGFRERRIIEYENRIRSYSSPDKIFRYFATLKTTNEDGSVDIYMTPEDFVRSLTPGVMQPRNLGLDKFKVFYPGKFRYEYSDKDSIFYKLGEHGLISYSDYLFLMILLATPPNEFRLAFHVFDLNGDGVLDKNEFEKVQELVFSQSNVGQRHRERNAAHSNFKRSTNSSLIYQFFGSDGNGKLNIETFLKFQV</sequence>
<feature type="domain" description="EF-hand" evidence="14">
    <location>
        <begin position="243"/>
        <end position="278"/>
    </location>
</feature>
<keyword evidence="11" id="KW-0496">Mitochondrion</keyword>
<dbReference type="Proteomes" id="UP000887540">
    <property type="component" value="Unplaced"/>
</dbReference>
<evidence type="ECO:0000256" key="9">
    <source>
        <dbReference type="ARBA" id="ARBA00022946"/>
    </source>
</evidence>
<keyword evidence="6" id="KW-0677">Repeat</keyword>
<dbReference type="Gene3D" id="1.10.238.10">
    <property type="entry name" value="EF-hand"/>
    <property type="match status" value="1"/>
</dbReference>